<keyword evidence="2" id="KW-1185">Reference proteome</keyword>
<evidence type="ECO:0000313" key="1">
    <source>
        <dbReference type="EMBL" id="MET3863108.1"/>
    </source>
</evidence>
<reference evidence="1 2" key="1">
    <citation type="submission" date="2024-06" db="EMBL/GenBank/DDBJ databases">
        <title>Genomics of switchgrass bacterial isolates.</title>
        <authorList>
            <person name="Shade A."/>
        </authorList>
    </citation>
    <scope>NUCLEOTIDE SEQUENCE [LARGE SCALE GENOMIC DNA]</scope>
    <source>
        <strain evidence="1 2">PvP084</strain>
    </source>
</reference>
<protein>
    <submittedName>
        <fullName evidence="1">Uncharacterized protein</fullName>
    </submittedName>
</protein>
<evidence type="ECO:0000313" key="2">
    <source>
        <dbReference type="Proteomes" id="UP001549119"/>
    </source>
</evidence>
<gene>
    <name evidence="1" type="ORF">ABIC20_000417</name>
</gene>
<dbReference type="EMBL" id="JBEPNW010000002">
    <property type="protein sequence ID" value="MET3863108.1"/>
    <property type="molecule type" value="Genomic_DNA"/>
</dbReference>
<accession>A0ABV2N9D9</accession>
<name>A0ABV2N9D9_9HYPH</name>
<sequence>MCFEAGPIAHAFREFGRAEIKMRAEDEQAFVLHWLLPFALEHGAEPRKHAGDILEAVIAEAAVPPERKPSRREAPVASPSIADLFNLDRAMTPQERKRLRASTTPKGYAALPGSGPASETCCSCKHLFRRRMAKTYLKCGLMQRGWTRGAASDVQARSPACSRWKPLAPIAEAAE</sequence>
<organism evidence="1 2">
    <name type="scientific">Methylobacterium radiotolerans</name>
    <dbReference type="NCBI Taxonomy" id="31998"/>
    <lineage>
        <taxon>Bacteria</taxon>
        <taxon>Pseudomonadati</taxon>
        <taxon>Pseudomonadota</taxon>
        <taxon>Alphaproteobacteria</taxon>
        <taxon>Hyphomicrobiales</taxon>
        <taxon>Methylobacteriaceae</taxon>
        <taxon>Methylobacterium</taxon>
    </lineage>
</organism>
<proteinExistence type="predicted"/>
<dbReference type="Proteomes" id="UP001549119">
    <property type="component" value="Unassembled WGS sequence"/>
</dbReference>
<comment type="caution">
    <text evidence="1">The sequence shown here is derived from an EMBL/GenBank/DDBJ whole genome shotgun (WGS) entry which is preliminary data.</text>
</comment>
<dbReference type="RefSeq" id="WP_245364342.1">
    <property type="nucleotide sequence ID" value="NZ_JBEPNV010000001.1"/>
</dbReference>